<comment type="caution">
    <text evidence="9">The sequence shown here is derived from an EMBL/GenBank/DDBJ whole genome shotgun (WGS) entry which is preliminary data.</text>
</comment>
<keyword evidence="5 8" id="KW-0812">Transmembrane</keyword>
<proteinExistence type="inferred from homology"/>
<comment type="subcellular location">
    <subcellularLocation>
        <location evidence="1 8">Cell membrane</location>
        <topology evidence="1 8">Multi-pass membrane protein</topology>
    </subcellularLocation>
</comment>
<name>A0ABS8C3Q4_9ALTE</name>
<evidence type="ECO:0000313" key="9">
    <source>
        <dbReference type="EMBL" id="MCB5226964.1"/>
    </source>
</evidence>
<dbReference type="InterPro" id="IPR002781">
    <property type="entry name" value="TM_pro_TauE-like"/>
</dbReference>
<feature type="transmembrane region" description="Helical" evidence="8">
    <location>
        <begin position="223"/>
        <end position="241"/>
    </location>
</feature>
<evidence type="ECO:0000256" key="7">
    <source>
        <dbReference type="ARBA" id="ARBA00023136"/>
    </source>
</evidence>
<accession>A0ABS8C3Q4</accession>
<sequence>MLIEQWAVLIIAVLLIGISKAAFAGSLGLLALPLLLLSFEAPTALSLLLPLLIAADALTLHQYWRQWSMVDLKRLLPAALGGILVGALLLGKLNTAFLQGLVGAASVLFALNYFLQRGKAATWLANSLGGGILGFVAGLSSTLLHAGGPPIKIYLLARQLPYTTYLGTAAVFFALTNWLKVPAYIWQGQLTLQHLYQVLPLLPLSFIAIKLGVYLKKRLPERIIIPLIYSLLFLAGARLLWTLP</sequence>
<feature type="transmembrane region" description="Helical" evidence="8">
    <location>
        <begin position="75"/>
        <end position="91"/>
    </location>
</feature>
<keyword evidence="7 8" id="KW-0472">Membrane</keyword>
<feature type="transmembrane region" description="Helical" evidence="8">
    <location>
        <begin position="198"/>
        <end position="217"/>
    </location>
</feature>
<dbReference type="Pfam" id="PF01925">
    <property type="entry name" value="TauE"/>
    <property type="match status" value="1"/>
</dbReference>
<keyword evidence="4 8" id="KW-1003">Cell membrane</keyword>
<evidence type="ECO:0000256" key="4">
    <source>
        <dbReference type="ARBA" id="ARBA00022475"/>
    </source>
</evidence>
<reference evidence="9 10" key="1">
    <citation type="submission" date="2021-10" db="EMBL/GenBank/DDBJ databases">
        <title>Alishewanella koreense sp. nov. isolated from seawater of southwestern coast in South Korea and the proposal for the reclassification of Rheinheimera perlucida and Rheinheimera tuosuensis as Arsukibacterium perlucida and Arsukibacterium tuosuensis.</title>
        <authorList>
            <person name="Kim K.H."/>
            <person name="Ruan W."/>
            <person name="Kim K.R."/>
            <person name="Baek J.H."/>
            <person name="Jeon C.O."/>
        </authorList>
    </citation>
    <scope>NUCLEOTIDE SEQUENCE [LARGE SCALE GENOMIC DNA]</scope>
    <source>
        <strain evidence="9 10">16-MA</strain>
    </source>
</reference>
<feature type="transmembrane region" description="Helical" evidence="8">
    <location>
        <begin position="164"/>
        <end position="186"/>
    </location>
</feature>
<dbReference type="RefSeq" id="WP_226751029.1">
    <property type="nucleotide sequence ID" value="NZ_JAEINI020000005.1"/>
</dbReference>
<evidence type="ECO:0000256" key="2">
    <source>
        <dbReference type="ARBA" id="ARBA00009142"/>
    </source>
</evidence>
<evidence type="ECO:0000256" key="1">
    <source>
        <dbReference type="ARBA" id="ARBA00004651"/>
    </source>
</evidence>
<gene>
    <name evidence="9" type="ORF">JAO78_009075</name>
</gene>
<evidence type="ECO:0000256" key="5">
    <source>
        <dbReference type="ARBA" id="ARBA00022692"/>
    </source>
</evidence>
<evidence type="ECO:0000256" key="6">
    <source>
        <dbReference type="ARBA" id="ARBA00022989"/>
    </source>
</evidence>
<keyword evidence="10" id="KW-1185">Reference proteome</keyword>
<dbReference type="PANTHER" id="PTHR30269:SF37">
    <property type="entry name" value="MEMBRANE TRANSPORTER PROTEIN"/>
    <property type="match status" value="1"/>
</dbReference>
<dbReference type="InterPro" id="IPR052017">
    <property type="entry name" value="TSUP"/>
</dbReference>
<keyword evidence="3" id="KW-0813">Transport</keyword>
<evidence type="ECO:0000256" key="3">
    <source>
        <dbReference type="ARBA" id="ARBA00022448"/>
    </source>
</evidence>
<keyword evidence="6 8" id="KW-1133">Transmembrane helix</keyword>
<evidence type="ECO:0000313" key="10">
    <source>
        <dbReference type="Proteomes" id="UP000633814"/>
    </source>
</evidence>
<protein>
    <recommendedName>
        <fullName evidence="8">Probable membrane transporter protein</fullName>
    </recommendedName>
</protein>
<dbReference type="PANTHER" id="PTHR30269">
    <property type="entry name" value="TRANSMEMBRANE PROTEIN YFCA"/>
    <property type="match status" value="1"/>
</dbReference>
<feature type="transmembrane region" description="Helical" evidence="8">
    <location>
        <begin position="122"/>
        <end position="144"/>
    </location>
</feature>
<comment type="similarity">
    <text evidence="2 8">Belongs to the 4-toluene sulfonate uptake permease (TSUP) (TC 2.A.102) family.</text>
</comment>
<dbReference type="EMBL" id="JAEINI020000005">
    <property type="protein sequence ID" value="MCB5226964.1"/>
    <property type="molecule type" value="Genomic_DNA"/>
</dbReference>
<organism evidence="9 10">
    <name type="scientific">Alishewanella maricola</name>
    <dbReference type="NCBI Taxonomy" id="2795740"/>
    <lineage>
        <taxon>Bacteria</taxon>
        <taxon>Pseudomonadati</taxon>
        <taxon>Pseudomonadota</taxon>
        <taxon>Gammaproteobacteria</taxon>
        <taxon>Alteromonadales</taxon>
        <taxon>Alteromonadaceae</taxon>
        <taxon>Alishewanella</taxon>
    </lineage>
</organism>
<dbReference type="Proteomes" id="UP000633814">
    <property type="component" value="Unassembled WGS sequence"/>
</dbReference>
<feature type="transmembrane region" description="Helical" evidence="8">
    <location>
        <begin position="34"/>
        <end position="54"/>
    </location>
</feature>
<evidence type="ECO:0000256" key="8">
    <source>
        <dbReference type="RuleBase" id="RU363041"/>
    </source>
</evidence>
<feature type="transmembrane region" description="Helical" evidence="8">
    <location>
        <begin position="97"/>
        <end position="115"/>
    </location>
</feature>